<name>A0ACB9TQU9_HOLOL</name>
<accession>A0ACB9TQU9</accession>
<gene>
    <name evidence="1" type="ORF">MML48_2g00003611</name>
</gene>
<organism evidence="1 2">
    <name type="scientific">Holotrichia oblita</name>
    <name type="common">Chafer beetle</name>
    <dbReference type="NCBI Taxonomy" id="644536"/>
    <lineage>
        <taxon>Eukaryota</taxon>
        <taxon>Metazoa</taxon>
        <taxon>Ecdysozoa</taxon>
        <taxon>Arthropoda</taxon>
        <taxon>Hexapoda</taxon>
        <taxon>Insecta</taxon>
        <taxon>Pterygota</taxon>
        <taxon>Neoptera</taxon>
        <taxon>Endopterygota</taxon>
        <taxon>Coleoptera</taxon>
        <taxon>Polyphaga</taxon>
        <taxon>Scarabaeiformia</taxon>
        <taxon>Scarabaeidae</taxon>
        <taxon>Melolonthinae</taxon>
        <taxon>Holotrichia</taxon>
    </lineage>
</organism>
<evidence type="ECO:0000313" key="2">
    <source>
        <dbReference type="Proteomes" id="UP001056778"/>
    </source>
</evidence>
<keyword evidence="2" id="KW-1185">Reference proteome</keyword>
<dbReference type="Proteomes" id="UP001056778">
    <property type="component" value="Chromosome 2"/>
</dbReference>
<evidence type="ECO:0000313" key="1">
    <source>
        <dbReference type="EMBL" id="KAI4469221.1"/>
    </source>
</evidence>
<comment type="caution">
    <text evidence="1">The sequence shown here is derived from an EMBL/GenBank/DDBJ whole genome shotgun (WGS) entry which is preliminary data.</text>
</comment>
<protein>
    <submittedName>
        <fullName evidence="1">Uncharacterized protein</fullName>
    </submittedName>
</protein>
<dbReference type="EMBL" id="CM043016">
    <property type="protein sequence ID" value="KAI4469221.1"/>
    <property type="molecule type" value="Genomic_DNA"/>
</dbReference>
<proteinExistence type="predicted"/>
<sequence>MGDILQDIPDEDVPLLRNLYKDHQNEAPYVYSLLNTYMVWKNKKPNLNCISLFGVNDDWLKTGTFILLFEYACNNSLVIYTLEDDCQTLIKSLTQTTRIDWEKRTIWSPVMAIHIPVVYNILRELDKWPRKITTDKMWMLDREKALQLEIQYSKFNAW</sequence>
<reference evidence="1" key="1">
    <citation type="submission" date="2022-04" db="EMBL/GenBank/DDBJ databases">
        <title>Chromosome-scale genome assembly of Holotrichia oblita Faldermann.</title>
        <authorList>
            <person name="Rongchong L."/>
        </authorList>
    </citation>
    <scope>NUCLEOTIDE SEQUENCE</scope>
    <source>
        <strain evidence="1">81SQS9</strain>
    </source>
</reference>